<dbReference type="RefSeq" id="XP_011778677.1">
    <property type="nucleotide sequence ID" value="XM_011780375.1"/>
</dbReference>
<dbReference type="Proteomes" id="UP000002316">
    <property type="component" value="Chromosome 10"/>
</dbReference>
<proteinExistence type="predicted"/>
<dbReference type="AlphaFoldDB" id="D0A569"/>
<dbReference type="EMBL" id="FN554973">
    <property type="protein sequence ID" value="CBH16413.1"/>
    <property type="molecule type" value="Genomic_DNA"/>
</dbReference>
<dbReference type="PROSITE" id="PS51257">
    <property type="entry name" value="PROKAR_LIPOPROTEIN"/>
    <property type="match status" value="1"/>
</dbReference>
<evidence type="ECO:0000313" key="2">
    <source>
        <dbReference type="Proteomes" id="UP000002316"/>
    </source>
</evidence>
<accession>D0A569</accession>
<evidence type="ECO:0000313" key="1">
    <source>
        <dbReference type="EMBL" id="CBH16413.1"/>
    </source>
</evidence>
<reference evidence="2" key="1">
    <citation type="journal article" date="2010" name="PLoS Negl. Trop. Dis.">
        <title>The genome sequence of Trypanosoma brucei gambiense, causative agent of chronic human african trypanosomiasis.</title>
        <authorList>
            <person name="Jackson A.P."/>
            <person name="Sanders M."/>
            <person name="Berry A."/>
            <person name="McQuillan J."/>
            <person name="Aslett M.A."/>
            <person name="Quail M.A."/>
            <person name="Chukualim B."/>
            <person name="Capewell P."/>
            <person name="MacLeod A."/>
            <person name="Melville S.E."/>
            <person name="Gibson W."/>
            <person name="Barry J.D."/>
            <person name="Berriman M."/>
            <person name="Hertz-Fowler C."/>
        </authorList>
    </citation>
    <scope>NUCLEOTIDE SEQUENCE [LARGE SCALE GENOMIC DNA]</scope>
    <source>
        <strain evidence="2">MHOM/CI/86/DAL972</strain>
    </source>
</reference>
<dbReference type="KEGG" id="tbg:TbgDal_X15120"/>
<gene>
    <name evidence="1" type="ORF">TbgDal_X15120</name>
</gene>
<dbReference type="VEuPathDB" id="TriTrypDB:Tbg972.10.15120"/>
<protein>
    <submittedName>
        <fullName evidence="1">Uncharacterized protein</fullName>
    </submittedName>
</protein>
<organism evidence="1 2">
    <name type="scientific">Trypanosoma brucei gambiense (strain MHOM/CI/86/DAL972)</name>
    <dbReference type="NCBI Taxonomy" id="679716"/>
    <lineage>
        <taxon>Eukaryota</taxon>
        <taxon>Discoba</taxon>
        <taxon>Euglenozoa</taxon>
        <taxon>Kinetoplastea</taxon>
        <taxon>Metakinetoplastina</taxon>
        <taxon>Trypanosomatida</taxon>
        <taxon>Trypanosomatidae</taxon>
        <taxon>Trypanosoma</taxon>
    </lineage>
</organism>
<name>D0A569_TRYB9</name>
<sequence length="174" mass="18217">MATRPGFSVATDYPYLFPGLCGCGGRTGLAAAGGAFAGSSVNGCAFRVLFILFPFALPIPAGVRVDELQQPPPLPVQTGARFCAFSRSGCLAFPNPGARLLNWMKDCQVPAGSLRMRVLLSFGMPSAPRYGTQGATPGFYSAADWRRGGGGLNVQEELTCACPCGGPPLRVYSF</sequence>
<dbReference type="GeneID" id="23864728"/>